<keyword evidence="1" id="KW-0732">Signal</keyword>
<evidence type="ECO:0008006" key="4">
    <source>
        <dbReference type="Google" id="ProtNLM"/>
    </source>
</evidence>
<organism evidence="2 3">
    <name type="scientific">Natronobacterium lacisalsi AJ5</name>
    <dbReference type="NCBI Taxonomy" id="358396"/>
    <lineage>
        <taxon>Archaea</taxon>
        <taxon>Methanobacteriati</taxon>
        <taxon>Methanobacteriota</taxon>
        <taxon>Stenosarchaea group</taxon>
        <taxon>Halobacteria</taxon>
        <taxon>Halobacteriales</taxon>
        <taxon>Natrialbaceae</taxon>
        <taxon>Natronobacterium</taxon>
    </lineage>
</organism>
<dbReference type="InterPro" id="IPR028994">
    <property type="entry name" value="Integrin_alpha_N"/>
</dbReference>
<dbReference type="RefSeq" id="WP_010546854.1">
    <property type="nucleotide sequence ID" value="NZ_AOLZ01000012.1"/>
</dbReference>
<dbReference type="GeneID" id="30923569"/>
<name>A0A1P8LWL3_NATLA</name>
<sequence>MTWDFTRNTIQSGQAYDGMVMADMTNDGNLDIVVGGDESGYVFWYENPGDPSGTWSEYEIDYQSTGEIEGTEAGDIDGDEIVEVFSLNQNDGVLTIYKPSGGDPTDEASWESTILDDNAPYLQDAYICDLTGDGEENDLIYTHDGSQADEGALRWLEFTGSDPMDPSDWALHELVQQEGAHGLVRDQLDVSRNGRGDLVFSARTGWNSDADGGLWWVEKPSDPYDTPWTDHQIGPLGKRKGITNADLSGHGEPLDILCDNLIDQPGENAGDGMGFYRYPGPSDVTDPNAWLEVEVDSGSNWRNVAAHDWKGSPRDQLITLEGSEDQFYLWEYDEDTGTWVDSLQGSIGKADDNIWFVDLDGDGDAEMVTAGESNENEVAWWDVQYPEPSYVASLMTTPTTVSTSPLTLSSQDDWQDYESKDDQIEITDGGIVRRVFEETGGIVDDFETANLDSYSVGTSYWELETSEVVEGDQALTASSPEYRLISRPGDGLQNYPSPGDVYSVKTYTGSSRPTICYGVDANDNDHYGIFFKSADGVIRISRYDSGARTDIVDTAASVNINTWYDVEIAWGSDGSHEITVYELDADGNRADQIFAEAIQDSTYPTDGTDPGIGFYSENSDSSLVFDHARITEGMK</sequence>
<reference evidence="2 3" key="1">
    <citation type="journal article" date="2011" name="J. Bacteriol.">
        <title>Genome sequence of Halobiforma lacisalsi AJ5, an extremely halophilic archaeon which harbors a bop gene.</title>
        <authorList>
            <person name="Jiang X."/>
            <person name="Wang S."/>
            <person name="Cheng H."/>
            <person name="Huo Y."/>
            <person name="Zhang X."/>
            <person name="Zhu X."/>
            <person name="Han X."/>
            <person name="Ni P."/>
            <person name="Wu M."/>
        </authorList>
    </citation>
    <scope>NUCLEOTIDE SEQUENCE [LARGE SCALE GENOMIC DNA]</scope>
    <source>
        <strain evidence="2 3">AJ5</strain>
        <plasmid evidence="3">phlaj5i</plasmid>
    </source>
</reference>
<dbReference type="Proteomes" id="UP000186547">
    <property type="component" value="Plasmid pHLAJ5I"/>
</dbReference>
<protein>
    <recommendedName>
        <fullName evidence="4">FG-GAP repeat protein</fullName>
    </recommendedName>
</protein>
<dbReference type="EMBL" id="CP019286">
    <property type="protein sequence ID" value="APX00204.1"/>
    <property type="molecule type" value="Genomic_DNA"/>
</dbReference>
<dbReference type="Pfam" id="PF13517">
    <property type="entry name" value="FG-GAP_3"/>
    <property type="match status" value="1"/>
</dbReference>
<geneLocation type="plasmid" evidence="3">
    <name>phlaj5i</name>
</geneLocation>
<accession>A0A1P8LWL3</accession>
<dbReference type="Gene3D" id="2.60.120.560">
    <property type="entry name" value="Exo-inulinase, domain 1"/>
    <property type="match status" value="1"/>
</dbReference>
<dbReference type="PANTHER" id="PTHR44103:SF1">
    <property type="entry name" value="PROPROTEIN CONVERTASE P"/>
    <property type="match status" value="1"/>
</dbReference>
<dbReference type="SUPFAM" id="SSF69318">
    <property type="entry name" value="Integrin alpha N-terminal domain"/>
    <property type="match status" value="1"/>
</dbReference>
<keyword evidence="2" id="KW-0614">Plasmid</keyword>
<gene>
    <name evidence="2" type="ORF">CHINAEXTREME_20555</name>
</gene>
<proteinExistence type="predicted"/>
<dbReference type="InterPro" id="IPR013517">
    <property type="entry name" value="FG-GAP"/>
</dbReference>
<evidence type="ECO:0000313" key="2">
    <source>
        <dbReference type="EMBL" id="APX00204.1"/>
    </source>
</evidence>
<dbReference type="KEGG" id="hlc:CHINAEXTREME20555"/>
<dbReference type="PANTHER" id="PTHR44103">
    <property type="entry name" value="PROPROTEIN CONVERTASE P"/>
    <property type="match status" value="1"/>
</dbReference>
<dbReference type="AlphaFoldDB" id="A0A1P8LWL3"/>
<evidence type="ECO:0000313" key="3">
    <source>
        <dbReference type="Proteomes" id="UP000186547"/>
    </source>
</evidence>
<evidence type="ECO:0000256" key="1">
    <source>
        <dbReference type="ARBA" id="ARBA00022729"/>
    </source>
</evidence>